<reference evidence="2 3" key="1">
    <citation type="journal article" date="2019" name="Nat. Med.">
        <title>A library of human gut bacterial isolates paired with longitudinal multiomics data enables mechanistic microbiome research.</title>
        <authorList>
            <person name="Poyet M."/>
            <person name="Groussin M."/>
            <person name="Gibbons S.M."/>
            <person name="Avila-Pacheco J."/>
            <person name="Jiang X."/>
            <person name="Kearney S.M."/>
            <person name="Perrotta A.R."/>
            <person name="Berdy B."/>
            <person name="Zhao S."/>
            <person name="Lieberman T.D."/>
            <person name="Swanson P.K."/>
            <person name="Smith M."/>
            <person name="Roesemann S."/>
            <person name="Alexander J.E."/>
            <person name="Rich S.A."/>
            <person name="Livny J."/>
            <person name="Vlamakis H."/>
            <person name="Clish C."/>
            <person name="Bullock K."/>
            <person name="Deik A."/>
            <person name="Scott J."/>
            <person name="Pierce K.A."/>
            <person name="Xavier R.J."/>
            <person name="Alm E.J."/>
        </authorList>
    </citation>
    <scope>NUCLEOTIDE SEQUENCE [LARGE SCALE GENOMIC DNA]</scope>
    <source>
        <strain evidence="2 3">BIOML-A2</strain>
    </source>
</reference>
<dbReference type="PANTHER" id="PTHR11735:SF11">
    <property type="entry name" value="TRNA THREONYLCARBAMOYLADENOSINE BIOSYNTHESIS PROTEIN TSAB"/>
    <property type="match status" value="1"/>
</dbReference>
<dbReference type="NCBIfam" id="TIGR03725">
    <property type="entry name" value="T6A_YeaZ"/>
    <property type="match status" value="1"/>
</dbReference>
<evidence type="ECO:0000259" key="1">
    <source>
        <dbReference type="Pfam" id="PF00814"/>
    </source>
</evidence>
<dbReference type="Gene3D" id="3.30.420.40">
    <property type="match status" value="2"/>
</dbReference>
<dbReference type="GO" id="GO:0016740">
    <property type="term" value="F:transferase activity"/>
    <property type="evidence" value="ECO:0007669"/>
    <property type="project" value="UniProtKB-KW"/>
</dbReference>
<dbReference type="EMBL" id="WNCL01000002">
    <property type="protein sequence ID" value="MTU42200.1"/>
    <property type="molecule type" value="Genomic_DNA"/>
</dbReference>
<dbReference type="Proteomes" id="UP000462362">
    <property type="component" value="Unassembled WGS sequence"/>
</dbReference>
<dbReference type="CDD" id="cd24032">
    <property type="entry name" value="ASKHA_NBD_TsaB"/>
    <property type="match status" value="1"/>
</dbReference>
<keyword evidence="2" id="KW-0808">Transferase</keyword>
<proteinExistence type="predicted"/>
<dbReference type="SUPFAM" id="SSF53067">
    <property type="entry name" value="Actin-like ATPase domain"/>
    <property type="match status" value="2"/>
</dbReference>
<dbReference type="InterPro" id="IPR000905">
    <property type="entry name" value="Gcp-like_dom"/>
</dbReference>
<dbReference type="GO" id="GO:0002949">
    <property type="term" value="P:tRNA threonylcarbamoyladenosine modification"/>
    <property type="evidence" value="ECO:0007669"/>
    <property type="project" value="InterPro"/>
</dbReference>
<dbReference type="InterPro" id="IPR022496">
    <property type="entry name" value="T6A_TsaB"/>
</dbReference>
<comment type="caution">
    <text evidence="2">The sequence shown here is derived from an EMBL/GenBank/DDBJ whole genome shotgun (WGS) entry which is preliminary data.</text>
</comment>
<dbReference type="RefSeq" id="WP_155165061.1">
    <property type="nucleotide sequence ID" value="NZ_CAUABC010000052.1"/>
</dbReference>
<protein>
    <submittedName>
        <fullName evidence="2">tRNA (Adenosine(37)-N6)-threonylcarbamoyltransferase complex dimerization subunit type 1 TsaB</fullName>
    </submittedName>
</protein>
<organism evidence="2 3">
    <name type="scientific">Parasutterella excrementihominis</name>
    <dbReference type="NCBI Taxonomy" id="487175"/>
    <lineage>
        <taxon>Bacteria</taxon>
        <taxon>Pseudomonadati</taxon>
        <taxon>Pseudomonadota</taxon>
        <taxon>Betaproteobacteria</taxon>
        <taxon>Burkholderiales</taxon>
        <taxon>Sutterellaceae</taxon>
        <taxon>Parasutterella</taxon>
    </lineage>
</organism>
<accession>A0A6I3RWQ7</accession>
<dbReference type="PANTHER" id="PTHR11735">
    <property type="entry name" value="TRNA N6-ADENOSINE THREONYLCARBAMOYLTRANSFERASE"/>
    <property type="match status" value="1"/>
</dbReference>
<dbReference type="Pfam" id="PF00814">
    <property type="entry name" value="TsaD"/>
    <property type="match status" value="1"/>
</dbReference>
<evidence type="ECO:0000313" key="3">
    <source>
        <dbReference type="Proteomes" id="UP000462362"/>
    </source>
</evidence>
<dbReference type="AlphaFoldDB" id="A0A6I3RWQ7"/>
<evidence type="ECO:0000313" key="2">
    <source>
        <dbReference type="EMBL" id="MTU42200.1"/>
    </source>
</evidence>
<feature type="domain" description="Gcp-like" evidence="1">
    <location>
        <begin position="34"/>
        <end position="156"/>
    </location>
</feature>
<dbReference type="GO" id="GO:0005829">
    <property type="term" value="C:cytosol"/>
    <property type="evidence" value="ECO:0007669"/>
    <property type="project" value="TreeGrafter"/>
</dbReference>
<name>A0A6I3RWQ7_9BURK</name>
<sequence length="235" mass="25278">MASALLCLESSGNLCSVAVTGFDREAYLQSEPGQKHTEVILGMIRGCLTAAGGSREGLQGIAFGSGPGAFTGLRVACGLAQGLGWALNIPLIPVNTLLALAYIHHETLEEGSRLLAAIDARMHECYCAVFRYENHEFKEVTAPALCKPSELLAIADDNGAEFLCGNAFRIYADEIGDPAPKKLLSTDDVNAQMIVPLARKYFEENKTVDASEASLLYVRDHVALTIEERKAEKSC</sequence>
<gene>
    <name evidence="2" type="primary">tsaB</name>
    <name evidence="2" type="ORF">GMD42_00895</name>
</gene>
<dbReference type="InterPro" id="IPR043129">
    <property type="entry name" value="ATPase_NBD"/>
</dbReference>